<keyword evidence="1" id="KW-1133">Transmembrane helix</keyword>
<protein>
    <recommendedName>
        <fullName evidence="2">Reverse transcriptase domain-containing protein</fullName>
    </recommendedName>
</protein>
<name>A0AAV3RE60_LITER</name>
<feature type="domain" description="Reverse transcriptase" evidence="2">
    <location>
        <begin position="2"/>
        <end position="106"/>
    </location>
</feature>
<organism evidence="3 4">
    <name type="scientific">Lithospermum erythrorhizon</name>
    <name type="common">Purple gromwell</name>
    <name type="synonym">Lithospermum officinale var. erythrorhizon</name>
    <dbReference type="NCBI Taxonomy" id="34254"/>
    <lineage>
        <taxon>Eukaryota</taxon>
        <taxon>Viridiplantae</taxon>
        <taxon>Streptophyta</taxon>
        <taxon>Embryophyta</taxon>
        <taxon>Tracheophyta</taxon>
        <taxon>Spermatophyta</taxon>
        <taxon>Magnoliopsida</taxon>
        <taxon>eudicotyledons</taxon>
        <taxon>Gunneridae</taxon>
        <taxon>Pentapetalae</taxon>
        <taxon>asterids</taxon>
        <taxon>lamiids</taxon>
        <taxon>Boraginales</taxon>
        <taxon>Boraginaceae</taxon>
        <taxon>Boraginoideae</taxon>
        <taxon>Lithospermeae</taxon>
        <taxon>Lithospermum</taxon>
    </lineage>
</organism>
<proteinExistence type="predicted"/>
<feature type="transmembrane region" description="Helical" evidence="1">
    <location>
        <begin position="66"/>
        <end position="87"/>
    </location>
</feature>
<reference evidence="3 4" key="1">
    <citation type="submission" date="2024-01" db="EMBL/GenBank/DDBJ databases">
        <title>The complete chloroplast genome sequence of Lithospermum erythrorhizon: insights into the phylogenetic relationship among Boraginaceae species and the maternal lineages of purple gromwells.</title>
        <authorList>
            <person name="Okada T."/>
            <person name="Watanabe K."/>
        </authorList>
    </citation>
    <scope>NUCLEOTIDE SEQUENCE [LARGE SCALE GENOMIC DNA]</scope>
</reference>
<comment type="caution">
    <text evidence="3">The sequence shown here is derived from an EMBL/GenBank/DDBJ whole genome shotgun (WGS) entry which is preliminary data.</text>
</comment>
<keyword evidence="1" id="KW-0812">Transmembrane</keyword>
<keyword evidence="1" id="KW-0472">Membrane</keyword>
<sequence>MQQTAYIPGRKITDEILIIQDLMVGYHKEAGIPNCAIKVDIVKAYVTVRWDFLWMIMKYMGFPEKFIAWIKGCVTTAWFSISMNGSLHDFFTSSRGLRQGILYPPISSFWLWKSLIFCCRSILMNMVLIIILIAKT</sequence>
<evidence type="ECO:0000256" key="1">
    <source>
        <dbReference type="SAM" id="Phobius"/>
    </source>
</evidence>
<dbReference type="Proteomes" id="UP001454036">
    <property type="component" value="Unassembled WGS sequence"/>
</dbReference>
<dbReference type="EMBL" id="BAABME010008937">
    <property type="protein sequence ID" value="GAA0174150.1"/>
    <property type="molecule type" value="Genomic_DNA"/>
</dbReference>
<dbReference type="AlphaFoldDB" id="A0AAV3RE60"/>
<dbReference type="PANTHER" id="PTHR33116">
    <property type="entry name" value="REVERSE TRANSCRIPTASE ZINC-BINDING DOMAIN-CONTAINING PROTEIN-RELATED-RELATED"/>
    <property type="match status" value="1"/>
</dbReference>
<dbReference type="Pfam" id="PF00078">
    <property type="entry name" value="RVT_1"/>
    <property type="match status" value="1"/>
</dbReference>
<dbReference type="PANTHER" id="PTHR33116:SF84">
    <property type="entry name" value="RNA-DIRECTED DNA POLYMERASE"/>
    <property type="match status" value="1"/>
</dbReference>
<feature type="transmembrane region" description="Helical" evidence="1">
    <location>
        <begin position="110"/>
        <end position="134"/>
    </location>
</feature>
<dbReference type="InterPro" id="IPR000477">
    <property type="entry name" value="RT_dom"/>
</dbReference>
<evidence type="ECO:0000313" key="3">
    <source>
        <dbReference type="EMBL" id="GAA0174150.1"/>
    </source>
</evidence>
<keyword evidence="4" id="KW-1185">Reference proteome</keyword>
<gene>
    <name evidence="3" type="ORF">LIER_27597</name>
</gene>
<evidence type="ECO:0000259" key="2">
    <source>
        <dbReference type="Pfam" id="PF00078"/>
    </source>
</evidence>
<evidence type="ECO:0000313" key="4">
    <source>
        <dbReference type="Proteomes" id="UP001454036"/>
    </source>
</evidence>
<accession>A0AAV3RE60</accession>